<dbReference type="EMBL" id="JAAVMX010000008">
    <property type="protein sequence ID" value="KAF4505391.1"/>
    <property type="molecule type" value="Genomic_DNA"/>
</dbReference>
<dbReference type="OrthoDB" id="409543at2759"/>
<reference evidence="1 2" key="1">
    <citation type="journal article" date="2020" name="Genome Biol. Evol.">
        <title>A new high-quality draft genome assembly of the Chinese cordyceps Ophiocordyceps sinensis.</title>
        <authorList>
            <person name="Shu R."/>
            <person name="Zhang J."/>
            <person name="Meng Q."/>
            <person name="Zhang H."/>
            <person name="Zhou G."/>
            <person name="Li M."/>
            <person name="Wu P."/>
            <person name="Zhao Y."/>
            <person name="Chen C."/>
            <person name="Qin Q."/>
        </authorList>
    </citation>
    <scope>NUCLEOTIDE SEQUENCE [LARGE SCALE GENOMIC DNA]</scope>
    <source>
        <strain evidence="1 2">IOZ07</strain>
    </source>
</reference>
<evidence type="ECO:0000313" key="1">
    <source>
        <dbReference type="EMBL" id="KAF4505391.1"/>
    </source>
</evidence>
<protein>
    <submittedName>
        <fullName evidence="1">Uncharacterized protein</fullName>
    </submittedName>
</protein>
<name>A0A8H4PLI0_9HYPO</name>
<accession>A0A8H4PLI0</accession>
<keyword evidence="2" id="KW-1185">Reference proteome</keyword>
<evidence type="ECO:0000313" key="2">
    <source>
        <dbReference type="Proteomes" id="UP000557566"/>
    </source>
</evidence>
<proteinExistence type="predicted"/>
<gene>
    <name evidence="1" type="ORF">G6O67_007347</name>
</gene>
<dbReference type="AlphaFoldDB" id="A0A8H4PLI0"/>
<sequence>MWLCQTLICVYQHEPLGKTEADFWQSRIESTGGSLFENQLVYHAWSQMAQDRYLGRLTPEVVRREDTRFMEDDL</sequence>
<dbReference type="Proteomes" id="UP000557566">
    <property type="component" value="Unassembled WGS sequence"/>
</dbReference>
<comment type="caution">
    <text evidence="1">The sequence shown here is derived from an EMBL/GenBank/DDBJ whole genome shotgun (WGS) entry which is preliminary data.</text>
</comment>
<organism evidence="1 2">
    <name type="scientific">Ophiocordyceps sinensis</name>
    <dbReference type="NCBI Taxonomy" id="72228"/>
    <lineage>
        <taxon>Eukaryota</taxon>
        <taxon>Fungi</taxon>
        <taxon>Dikarya</taxon>
        <taxon>Ascomycota</taxon>
        <taxon>Pezizomycotina</taxon>
        <taxon>Sordariomycetes</taxon>
        <taxon>Hypocreomycetidae</taxon>
        <taxon>Hypocreales</taxon>
        <taxon>Ophiocordycipitaceae</taxon>
        <taxon>Ophiocordyceps</taxon>
    </lineage>
</organism>